<evidence type="ECO:0000313" key="3">
    <source>
        <dbReference type="EMBL" id="CAH3127582.1"/>
    </source>
</evidence>
<feature type="domain" description="DZIP3-like HEPN" evidence="2">
    <location>
        <begin position="55"/>
        <end position="188"/>
    </location>
</feature>
<comment type="caution">
    <text evidence="3">The sequence shown here is derived from an EMBL/GenBank/DDBJ whole genome shotgun (WGS) entry which is preliminary data.</text>
</comment>
<proteinExistence type="predicted"/>
<protein>
    <recommendedName>
        <fullName evidence="2">DZIP3-like HEPN domain-containing protein</fullName>
    </recommendedName>
</protein>
<keyword evidence="4" id="KW-1185">Reference proteome</keyword>
<name>A0AAU9WVX7_9CNID</name>
<dbReference type="EMBL" id="CALNXJ010000022">
    <property type="protein sequence ID" value="CAH3127582.1"/>
    <property type="molecule type" value="Genomic_DNA"/>
</dbReference>
<organism evidence="3 4">
    <name type="scientific">Pocillopora meandrina</name>
    <dbReference type="NCBI Taxonomy" id="46732"/>
    <lineage>
        <taxon>Eukaryota</taxon>
        <taxon>Metazoa</taxon>
        <taxon>Cnidaria</taxon>
        <taxon>Anthozoa</taxon>
        <taxon>Hexacorallia</taxon>
        <taxon>Scleractinia</taxon>
        <taxon>Astrocoeniina</taxon>
        <taxon>Pocilloporidae</taxon>
        <taxon>Pocillopora</taxon>
    </lineage>
</organism>
<keyword evidence="1" id="KW-0175">Coiled coil</keyword>
<evidence type="ECO:0000313" key="4">
    <source>
        <dbReference type="Proteomes" id="UP001159428"/>
    </source>
</evidence>
<dbReference type="Proteomes" id="UP001159428">
    <property type="component" value="Unassembled WGS sequence"/>
</dbReference>
<feature type="coiled-coil region" evidence="1">
    <location>
        <begin position="208"/>
        <end position="235"/>
    </location>
</feature>
<dbReference type="PANTHER" id="PTHR46844">
    <property type="entry name" value="SLR5058 PROTEIN"/>
    <property type="match status" value="1"/>
</dbReference>
<dbReference type="Pfam" id="PF18738">
    <property type="entry name" value="HEPN_DZIP3"/>
    <property type="match status" value="1"/>
</dbReference>
<accession>A0AAU9WVX7</accession>
<reference evidence="3 4" key="1">
    <citation type="submission" date="2022-05" db="EMBL/GenBank/DDBJ databases">
        <authorList>
            <consortium name="Genoscope - CEA"/>
            <person name="William W."/>
        </authorList>
    </citation>
    <scope>NUCLEOTIDE SEQUENCE [LARGE SCALE GENOMIC DNA]</scope>
</reference>
<sequence length="501" mass="57462">MAEKALRSTSPKANFHRLTRLLMRGGVQLLRETLDTIHSPADLPLRLADPVIQAQLRGARLTRPERDCLYPSPGVYGKSNDFDITLIFKLFRTICGLTPPPGPGRWDDLPNGSDHTRVADLVRIKYYRNEIYGHRPTMEISDGDFIRLWREISEALLRIANNISPTKREEWEKSIHDLLRNPLTPDEERCIEELETWYKQDMDVKSKLVDVKDELVDVKDEVVKLKEELREGLREELREGLKEELREGLKEELREGLREELRPLKAALVVIQMDVAGYHQAAGSEPMFLVPNPLLPEPEQAARADDPEPNNPPEINFWNVILSFKESADLLLRYLKCKLHLRVRNSEVGSWHITVECSSLQVLEGLWEDYRSGHLNSVAQEMLITPQVLEKLGLTELKLKTFISEDQYEKEKKLLQASSGAEDKSEIHSALQATITKAISEGFIEPANVTLFNMMPCIQSAQRWLNSYEAIILWICMAPMLRPQERAARALHCLDTLRITL</sequence>
<evidence type="ECO:0000256" key="1">
    <source>
        <dbReference type="SAM" id="Coils"/>
    </source>
</evidence>
<dbReference type="AlphaFoldDB" id="A0AAU9WVX7"/>
<dbReference type="PANTHER" id="PTHR46844:SF1">
    <property type="entry name" value="SLR5058 PROTEIN"/>
    <property type="match status" value="1"/>
</dbReference>
<evidence type="ECO:0000259" key="2">
    <source>
        <dbReference type="Pfam" id="PF18738"/>
    </source>
</evidence>
<gene>
    <name evidence="3" type="ORF">PMEA_00012653</name>
</gene>
<dbReference type="InterPro" id="IPR041249">
    <property type="entry name" value="HEPN_DZIP3"/>
</dbReference>